<evidence type="ECO:0000313" key="2">
    <source>
        <dbReference type="EMBL" id="KOO39047.1"/>
    </source>
</evidence>
<dbReference type="AlphaFoldDB" id="A0A0M0KKE3"/>
<sequence length="75" mass="8771">MGMKYEATSECLLKQSILQNKSGTYLEVRLLLAVLFSSPFFIIKNLGMYMIKRTNKQIKKIHVIKIDIIGYLFRK</sequence>
<reference evidence="2" key="1">
    <citation type="submission" date="2015-08" db="EMBL/GenBank/DDBJ databases">
        <title>Complete DNA Sequence of Pseudomonas syringae pv. actinidiae, the Causal Agent of Kiwifruit Canker Disease.</title>
        <authorList>
            <person name="Rikkerink E.H.A."/>
            <person name="Fineran P.C."/>
        </authorList>
    </citation>
    <scope>NUCLEOTIDE SEQUENCE</scope>
    <source>
        <strain evidence="2">DSM 13666</strain>
    </source>
</reference>
<dbReference type="EMBL" id="LILD01000001">
    <property type="protein sequence ID" value="KOO39047.1"/>
    <property type="molecule type" value="Genomic_DNA"/>
</dbReference>
<organism evidence="2">
    <name type="scientific">Halalkalibacterium halodurans</name>
    <name type="common">Bacillus halodurans</name>
    <dbReference type="NCBI Taxonomy" id="86665"/>
    <lineage>
        <taxon>Bacteria</taxon>
        <taxon>Bacillati</taxon>
        <taxon>Bacillota</taxon>
        <taxon>Bacilli</taxon>
        <taxon>Bacillales</taxon>
        <taxon>Bacillaceae</taxon>
        <taxon>Halalkalibacterium (ex Joshi et al. 2022)</taxon>
    </lineage>
</organism>
<proteinExistence type="predicted"/>
<gene>
    <name evidence="2" type="ORF">AMD02_09415</name>
</gene>
<keyword evidence="1" id="KW-0812">Transmembrane</keyword>
<comment type="caution">
    <text evidence="2">The sequence shown here is derived from an EMBL/GenBank/DDBJ whole genome shotgun (WGS) entry which is preliminary data.</text>
</comment>
<feature type="transmembrane region" description="Helical" evidence="1">
    <location>
        <begin position="30"/>
        <end position="51"/>
    </location>
</feature>
<accession>A0A0M0KKE3</accession>
<name>A0A0M0KKE3_ALKHA</name>
<protein>
    <submittedName>
        <fullName evidence="2">Uncharacterized protein</fullName>
    </submittedName>
</protein>
<evidence type="ECO:0000256" key="1">
    <source>
        <dbReference type="SAM" id="Phobius"/>
    </source>
</evidence>
<dbReference type="PATRIC" id="fig|136160.3.peg.2246"/>
<keyword evidence="1" id="KW-1133">Transmembrane helix</keyword>
<keyword evidence="1" id="KW-0472">Membrane</keyword>